<accession>A0ABP0UUM9</accession>
<evidence type="ECO:0000313" key="1">
    <source>
        <dbReference type="EMBL" id="CAK9229968.1"/>
    </source>
</evidence>
<evidence type="ECO:0000313" key="2">
    <source>
        <dbReference type="Proteomes" id="UP001497512"/>
    </source>
</evidence>
<organism evidence="1 2">
    <name type="scientific">Sphagnum troendelagicum</name>
    <dbReference type="NCBI Taxonomy" id="128251"/>
    <lineage>
        <taxon>Eukaryota</taxon>
        <taxon>Viridiplantae</taxon>
        <taxon>Streptophyta</taxon>
        <taxon>Embryophyta</taxon>
        <taxon>Bryophyta</taxon>
        <taxon>Sphagnophytina</taxon>
        <taxon>Sphagnopsida</taxon>
        <taxon>Sphagnales</taxon>
        <taxon>Sphagnaceae</taxon>
        <taxon>Sphagnum</taxon>
    </lineage>
</organism>
<proteinExistence type="predicted"/>
<reference evidence="1" key="1">
    <citation type="submission" date="2024-02" db="EMBL/GenBank/DDBJ databases">
        <authorList>
            <consortium name="ELIXIR-Norway"/>
            <consortium name="Elixir Norway"/>
        </authorList>
    </citation>
    <scope>NUCLEOTIDE SEQUENCE</scope>
</reference>
<sequence>MVLRKILSSYGLMENLWLEEEFVIMWLDGESVFKWFQEESGIIWLDEESACVQMAGLKKNLALILVTMAVIFSSAEMELCVRLLGKKES</sequence>
<keyword evidence="2" id="KW-1185">Reference proteome</keyword>
<gene>
    <name evidence="1" type="ORF">CSSPTR1EN2_LOCUS19998</name>
</gene>
<dbReference type="EMBL" id="OZ019898">
    <property type="protein sequence ID" value="CAK9229968.1"/>
    <property type="molecule type" value="Genomic_DNA"/>
</dbReference>
<name>A0ABP0UUM9_9BRYO</name>
<dbReference type="Proteomes" id="UP001497512">
    <property type="component" value="Chromosome 6"/>
</dbReference>
<protein>
    <submittedName>
        <fullName evidence="1">Uncharacterized protein</fullName>
    </submittedName>
</protein>